<sequence>MRTLTNTLLFNMFTSYMTGSELMSEDLPAAYDDFANQLAELSQDEDRMKLLRRLNYTKIELSFMQQTCNVMEGGRHILYDVFISKTLSLLETEIEITKDYFRYHAGGTSMKMEIHRQGNKRKSTLRWNGTDNDLIELVAALMAAGVVDCAEGKKLTVVDVIRVFEDAFNLKINALYTKRGKVFDRCTVSTPFIDSIRKSYIKMLDERLA</sequence>
<dbReference type="AlphaFoldDB" id="K6A5X0"/>
<proteinExistence type="predicted"/>
<dbReference type="HOGENOM" id="CLU_1313362_0_0_10"/>
<evidence type="ECO:0000313" key="1">
    <source>
        <dbReference type="EMBL" id="EKN18990.1"/>
    </source>
</evidence>
<dbReference type="Proteomes" id="UP000006330">
    <property type="component" value="Unassembled WGS sequence"/>
</dbReference>
<organism evidence="1 2">
    <name type="scientific">Parabacteroides goldsteinii CL02T12C30</name>
    <dbReference type="NCBI Taxonomy" id="999418"/>
    <lineage>
        <taxon>Bacteria</taxon>
        <taxon>Pseudomonadati</taxon>
        <taxon>Bacteroidota</taxon>
        <taxon>Bacteroidia</taxon>
        <taxon>Bacteroidales</taxon>
        <taxon>Tannerellaceae</taxon>
        <taxon>Parabacteroides</taxon>
    </lineage>
</organism>
<reference evidence="1 2" key="1">
    <citation type="submission" date="2012-02" db="EMBL/GenBank/DDBJ databases">
        <title>The Genome Sequence of Parabacteroides goldsteinii CL02T12C30.</title>
        <authorList>
            <consortium name="The Broad Institute Genome Sequencing Platform"/>
            <person name="Earl A."/>
            <person name="Ward D."/>
            <person name="Feldgarden M."/>
            <person name="Gevers D."/>
            <person name="Zitomersky N.L."/>
            <person name="Coyne M.J."/>
            <person name="Comstock L.E."/>
            <person name="Young S.K."/>
            <person name="Zeng Q."/>
            <person name="Gargeya S."/>
            <person name="Fitzgerald M."/>
            <person name="Haas B."/>
            <person name="Abouelleil A."/>
            <person name="Alvarado L."/>
            <person name="Arachchi H.M."/>
            <person name="Berlin A."/>
            <person name="Chapman S.B."/>
            <person name="Gearin G."/>
            <person name="Goldberg J."/>
            <person name="Griggs A."/>
            <person name="Gujja S."/>
            <person name="Hansen M."/>
            <person name="Heiman D."/>
            <person name="Howarth C."/>
            <person name="Larimer J."/>
            <person name="Lui A."/>
            <person name="MacDonald P.J.P."/>
            <person name="McCowen C."/>
            <person name="Montmayeur A."/>
            <person name="Murphy C."/>
            <person name="Neiman D."/>
            <person name="Pearson M."/>
            <person name="Priest M."/>
            <person name="Roberts A."/>
            <person name="Saif S."/>
            <person name="Shea T."/>
            <person name="Sisk P."/>
            <person name="Stolte C."/>
            <person name="Sykes S."/>
            <person name="Wortman J."/>
            <person name="Nusbaum C."/>
            <person name="Birren B."/>
        </authorList>
    </citation>
    <scope>NUCLEOTIDE SEQUENCE [LARGE SCALE GENOMIC DNA]</scope>
    <source>
        <strain evidence="1 2">CL02T12C30</strain>
    </source>
</reference>
<dbReference type="RefSeq" id="WP_009860281.1">
    <property type="nucleotide sequence ID" value="NZ_JH976471.1"/>
</dbReference>
<dbReference type="EMBL" id="AGZO01000009">
    <property type="protein sequence ID" value="EKN18990.1"/>
    <property type="molecule type" value="Genomic_DNA"/>
</dbReference>
<dbReference type="OrthoDB" id="1002967at2"/>
<accession>K6A5X0</accession>
<dbReference type="PATRIC" id="fig|999418.3.peg.839"/>
<evidence type="ECO:0000313" key="2">
    <source>
        <dbReference type="Proteomes" id="UP000006330"/>
    </source>
</evidence>
<name>K6A5X0_9BACT</name>
<comment type="caution">
    <text evidence="1">The sequence shown here is derived from an EMBL/GenBank/DDBJ whole genome shotgun (WGS) entry which is preliminary data.</text>
</comment>
<gene>
    <name evidence="1" type="ORF">HMPREF1076_00827</name>
</gene>
<dbReference type="Pfam" id="PF09357">
    <property type="entry name" value="RteC"/>
    <property type="match status" value="1"/>
</dbReference>
<dbReference type="InterPro" id="IPR018534">
    <property type="entry name" value="Tet_reg_excision_RteC"/>
</dbReference>
<evidence type="ECO:0008006" key="3">
    <source>
        <dbReference type="Google" id="ProtNLM"/>
    </source>
</evidence>
<protein>
    <recommendedName>
        <fullName evidence="3">RteC protein</fullName>
    </recommendedName>
</protein>